<evidence type="ECO:0000313" key="2">
    <source>
        <dbReference type="Proteomes" id="UP000515203"/>
    </source>
</evidence>
<evidence type="ECO:0000256" key="1">
    <source>
        <dbReference type="SAM" id="MobiDB-lite"/>
    </source>
</evidence>
<feature type="compositionally biased region" description="Basic residues" evidence="1">
    <location>
        <begin position="59"/>
        <end position="71"/>
    </location>
</feature>
<protein>
    <submittedName>
        <fullName evidence="3">Uncharacterized protein LOC111812711</fullName>
    </submittedName>
</protein>
<feature type="compositionally biased region" description="Basic residues" evidence="1">
    <location>
        <begin position="189"/>
        <end position="198"/>
    </location>
</feature>
<sequence length="302" mass="31587">MGKSRPKPQFTNSALHSPPRAVQSRAERTAGAPPLPRSAVARQAAAQGLGILRAAARSVRIRRPRLGRRRPQGSSLGVGQKGQERQKPPAGPEGSSAPPGPAARVPVSRRRRRPRCLEPARSPPVGGRTSRPAETQPRLPERLPESGPPRGRPAPTLASPAQGAGPRCGGEHGEGASPGRQRGGGPRAPRPHRRRSSQSHRSAGSRGVSFPGRSGCCPLARRRPPLPWPARPCPTVYGPAKLPAALSFSGTRRPESEPSGPANTGLTSRADPRLQTQICARSASATIWVEAGSGVFGEGGVV</sequence>
<dbReference type="AlphaFoldDB" id="A0A6P6DBE5"/>
<dbReference type="InParanoid" id="A0A6P6DBE5"/>
<feature type="region of interest" description="Disordered" evidence="1">
    <location>
        <begin position="54"/>
        <end position="218"/>
    </location>
</feature>
<dbReference type="RefSeq" id="XP_023557419.1">
    <property type="nucleotide sequence ID" value="XM_023701651.1"/>
</dbReference>
<gene>
    <name evidence="3" type="primary">LOC111812711</name>
</gene>
<feature type="region of interest" description="Disordered" evidence="1">
    <location>
        <begin position="1"/>
        <end position="41"/>
    </location>
</feature>
<feature type="compositionally biased region" description="Low complexity" evidence="1">
    <location>
        <begin position="92"/>
        <end position="106"/>
    </location>
</feature>
<organism evidence="2 3">
    <name type="scientific">Octodon degus</name>
    <name type="common">Degu</name>
    <name type="synonym">Sciurus degus</name>
    <dbReference type="NCBI Taxonomy" id="10160"/>
    <lineage>
        <taxon>Eukaryota</taxon>
        <taxon>Metazoa</taxon>
        <taxon>Chordata</taxon>
        <taxon>Craniata</taxon>
        <taxon>Vertebrata</taxon>
        <taxon>Euteleostomi</taxon>
        <taxon>Mammalia</taxon>
        <taxon>Eutheria</taxon>
        <taxon>Euarchontoglires</taxon>
        <taxon>Glires</taxon>
        <taxon>Rodentia</taxon>
        <taxon>Hystricomorpha</taxon>
        <taxon>Octodontidae</taxon>
        <taxon>Octodon</taxon>
    </lineage>
</organism>
<proteinExistence type="predicted"/>
<evidence type="ECO:0000313" key="3">
    <source>
        <dbReference type="RefSeq" id="XP_023557419.1"/>
    </source>
</evidence>
<feature type="region of interest" description="Disordered" evidence="1">
    <location>
        <begin position="248"/>
        <end position="273"/>
    </location>
</feature>
<reference evidence="3" key="1">
    <citation type="submission" date="2025-08" db="UniProtKB">
        <authorList>
            <consortium name="RefSeq"/>
        </authorList>
    </citation>
    <scope>IDENTIFICATION</scope>
</reference>
<dbReference type="Proteomes" id="UP000515203">
    <property type="component" value="Unplaced"/>
</dbReference>
<accession>A0A6P6DBE5</accession>
<name>A0A6P6DBE5_OCTDE</name>
<dbReference type="GeneID" id="111812711"/>
<keyword evidence="2" id="KW-1185">Reference proteome</keyword>